<reference evidence="1 2" key="1">
    <citation type="submission" date="2009-04" db="EMBL/GenBank/DDBJ databases">
        <authorList>
            <person name="Qin X."/>
            <person name="Bachman B."/>
            <person name="Battles P."/>
            <person name="Bell A."/>
            <person name="Bess C."/>
            <person name="Bickham C."/>
            <person name="Chaboub L."/>
            <person name="Chen D."/>
            <person name="Coyle M."/>
            <person name="Deiros D.R."/>
            <person name="Dinh H."/>
            <person name="Forbes L."/>
            <person name="Fowler G."/>
            <person name="Francisco L."/>
            <person name="Fu Q."/>
            <person name="Gubbala S."/>
            <person name="Hale W."/>
            <person name="Han Y."/>
            <person name="Hemphill L."/>
            <person name="Highlander S.K."/>
            <person name="Hirani K."/>
            <person name="Hogues M."/>
            <person name="Jackson L."/>
            <person name="Jakkamsetti A."/>
            <person name="Javaid M."/>
            <person name="Jiang H."/>
            <person name="Korchina V."/>
            <person name="Kovar C."/>
            <person name="Lara F."/>
            <person name="Lee S."/>
            <person name="Mata R."/>
            <person name="Mathew T."/>
            <person name="Moen C."/>
            <person name="Morales K."/>
            <person name="Munidasa M."/>
            <person name="Nazareth L."/>
            <person name="Ngo R."/>
            <person name="Nguyen L."/>
            <person name="Okwuonu G."/>
            <person name="Ongeri F."/>
            <person name="Patil S."/>
            <person name="Petrosino J."/>
            <person name="Pham C."/>
            <person name="Pham P."/>
            <person name="Pu L.-L."/>
            <person name="Puazo M."/>
            <person name="Raj R."/>
            <person name="Reid J."/>
            <person name="Rouhana J."/>
            <person name="Saada N."/>
            <person name="Shang Y."/>
            <person name="Simmons D."/>
            <person name="Thornton R."/>
            <person name="Warren J."/>
            <person name="Weissenberger G."/>
            <person name="Zhang J."/>
            <person name="Zhang L."/>
            <person name="Zhou C."/>
            <person name="Zhu D."/>
            <person name="Muzny D."/>
            <person name="Worley K."/>
            <person name="Gibbs R."/>
        </authorList>
    </citation>
    <scope>NUCLEOTIDE SEQUENCE [LARGE SCALE GENOMIC DNA]</scope>
    <source>
        <strain evidence="1 2">ATCC 19254</strain>
    </source>
</reference>
<organism evidence="1 2">
    <name type="scientific">Leuconostoc mesenteroides subsp. cremoris ATCC 19254</name>
    <dbReference type="NCBI Taxonomy" id="586220"/>
    <lineage>
        <taxon>Bacteria</taxon>
        <taxon>Bacillati</taxon>
        <taxon>Bacillota</taxon>
        <taxon>Bacilli</taxon>
        <taxon>Lactobacillales</taxon>
        <taxon>Lactobacillaceae</taxon>
        <taxon>Leuconostoc</taxon>
    </lineage>
</organism>
<dbReference type="HOGENOM" id="CLU_3119406_0_0_9"/>
<name>C2KJ55_LEUMC</name>
<dbReference type="Proteomes" id="UP000004283">
    <property type="component" value="Unassembled WGS sequence"/>
</dbReference>
<comment type="caution">
    <text evidence="1">The sequence shown here is derived from an EMBL/GenBank/DDBJ whole genome shotgun (WGS) entry which is preliminary data.</text>
</comment>
<evidence type="ECO:0000313" key="1">
    <source>
        <dbReference type="EMBL" id="EEJ42727.1"/>
    </source>
</evidence>
<dbReference type="AlphaFoldDB" id="C2KJ55"/>
<gene>
    <name evidence="1" type="ORF">HMPREF0555_0671</name>
</gene>
<protein>
    <recommendedName>
        <fullName evidence="3">Alpha-ketoglutarate permease</fullName>
    </recommendedName>
</protein>
<sequence>MQRTEKTIVSNILKGSLGNLIEWFDWYVYASFSIYFAPSFPPAMTKRPHY</sequence>
<accession>C2KJ55</accession>
<evidence type="ECO:0000313" key="2">
    <source>
        <dbReference type="Proteomes" id="UP000004283"/>
    </source>
</evidence>
<dbReference type="EMBL" id="ACKV01000032">
    <property type="protein sequence ID" value="EEJ42727.1"/>
    <property type="molecule type" value="Genomic_DNA"/>
</dbReference>
<proteinExistence type="predicted"/>
<evidence type="ECO:0008006" key="3">
    <source>
        <dbReference type="Google" id="ProtNLM"/>
    </source>
</evidence>